<keyword evidence="1" id="KW-0673">Quorum sensing</keyword>
<name>V9VWB0_9RHOB</name>
<evidence type="ECO:0008006" key="4">
    <source>
        <dbReference type="Google" id="ProtNLM"/>
    </source>
</evidence>
<dbReference type="OrthoDB" id="6169313at2"/>
<keyword evidence="1" id="KW-0071">Autoinducer synthesis</keyword>
<proteinExistence type="inferred from homology"/>
<dbReference type="GO" id="GO:0009372">
    <property type="term" value="P:quorum sensing"/>
    <property type="evidence" value="ECO:0007669"/>
    <property type="project" value="UniProtKB-UniRule"/>
</dbReference>
<keyword evidence="3" id="KW-1185">Reference proteome</keyword>
<dbReference type="AlphaFoldDB" id="V9VWB0"/>
<dbReference type="STRING" id="999552.METH_11165"/>
<dbReference type="PROSITE" id="PS51187">
    <property type="entry name" value="AUTOINDUCER_SYNTH_2"/>
    <property type="match status" value="1"/>
</dbReference>
<sequence>MQLHVFSFERRPAFEAVYSGFLALRKLKLVDELGWGLTHDGVFEQDQYDRTGAVYSIVTHEGRVIAGARAASCAGSDGFWTYMLKDARDGKIPGIPGGLLNDYPETNQTWECTRFVMDETRADQANPSIETKLVVAGLCRATFGLGASMLMSLSPPGLGPLLKRFGYQIRREVARYSCEDDGRLYRAFRMECDPGVNQNLAARYLSSSSASALRDELKGAA</sequence>
<dbReference type="Proteomes" id="UP000018780">
    <property type="component" value="Chromosome"/>
</dbReference>
<dbReference type="Gene3D" id="3.40.630.30">
    <property type="match status" value="1"/>
</dbReference>
<dbReference type="GO" id="GO:0016740">
    <property type="term" value="F:transferase activity"/>
    <property type="evidence" value="ECO:0007669"/>
    <property type="project" value="InterPro"/>
</dbReference>
<evidence type="ECO:0000313" key="3">
    <source>
        <dbReference type="Proteomes" id="UP000018780"/>
    </source>
</evidence>
<gene>
    <name evidence="2" type="ORF">METH_11165</name>
</gene>
<dbReference type="RefSeq" id="WP_024090474.1">
    <property type="nucleotide sequence ID" value="NC_023135.1"/>
</dbReference>
<dbReference type="KEGG" id="lmd:METH_11165"/>
<reference evidence="2 3" key="1">
    <citation type="submission" date="2013-09" db="EMBL/GenBank/DDBJ databases">
        <authorList>
            <consortium name="DOE Joint Genome Institute"/>
            <person name="Klenk H.-P."/>
            <person name="Huntemann M."/>
            <person name="Han J."/>
            <person name="Chen A."/>
            <person name="Kyrpides N."/>
            <person name="Mavromatis K."/>
            <person name="Markowitz V."/>
            <person name="Palaniappan K."/>
            <person name="Ivanova N."/>
            <person name="Schaumberg A."/>
            <person name="Pati A."/>
            <person name="Liolios K."/>
            <person name="Nordberg H.P."/>
            <person name="Cantor M.N."/>
            <person name="Hua S.X."/>
            <person name="Woyke T."/>
        </authorList>
    </citation>
    <scope>NUCLEOTIDE SEQUENCE [LARGE SCALE GENOMIC DNA]</scope>
    <source>
        <strain evidence="2 3">DSM 14336</strain>
    </source>
</reference>
<organism evidence="2 3">
    <name type="scientific">Leisingera methylohalidivorans DSM 14336</name>
    <dbReference type="NCBI Taxonomy" id="999552"/>
    <lineage>
        <taxon>Bacteria</taxon>
        <taxon>Pseudomonadati</taxon>
        <taxon>Pseudomonadota</taxon>
        <taxon>Alphaproteobacteria</taxon>
        <taxon>Rhodobacterales</taxon>
        <taxon>Roseobacteraceae</taxon>
        <taxon>Leisingera</taxon>
    </lineage>
</organism>
<evidence type="ECO:0000313" key="2">
    <source>
        <dbReference type="EMBL" id="AHD01167.1"/>
    </source>
</evidence>
<dbReference type="EMBL" id="CP006773">
    <property type="protein sequence ID" value="AHD01167.1"/>
    <property type="molecule type" value="Genomic_DNA"/>
</dbReference>
<protein>
    <recommendedName>
        <fullName evidence="4">Acyl-homoserine-lactone synthase</fullName>
    </recommendedName>
</protein>
<accession>V9VWB0</accession>
<evidence type="ECO:0000256" key="1">
    <source>
        <dbReference type="PROSITE-ProRule" id="PRU00533"/>
    </source>
</evidence>
<dbReference type="SUPFAM" id="SSF55729">
    <property type="entry name" value="Acyl-CoA N-acyltransferases (Nat)"/>
    <property type="match status" value="1"/>
</dbReference>
<dbReference type="InterPro" id="IPR001690">
    <property type="entry name" value="Autoind_synthase"/>
</dbReference>
<comment type="similarity">
    <text evidence="1">Belongs to the autoinducer synthase family.</text>
</comment>
<dbReference type="HOGENOM" id="CLU_085711_1_0_5"/>
<dbReference type="InterPro" id="IPR016181">
    <property type="entry name" value="Acyl_CoA_acyltransferase"/>
</dbReference>